<dbReference type="EMBL" id="SOEO01000001">
    <property type="protein sequence ID" value="TDX86789.1"/>
    <property type="molecule type" value="Genomic_DNA"/>
</dbReference>
<dbReference type="GO" id="GO:0016787">
    <property type="term" value="F:hydrolase activity"/>
    <property type="evidence" value="ECO:0007669"/>
    <property type="project" value="UniProtKB-KW"/>
</dbReference>
<feature type="domain" description="Secretion system C-terminal sorting" evidence="6">
    <location>
        <begin position="269"/>
        <end position="334"/>
    </location>
</feature>
<dbReference type="Proteomes" id="UP000295313">
    <property type="component" value="Unassembled WGS sequence"/>
</dbReference>
<feature type="signal peptide" evidence="5">
    <location>
        <begin position="1"/>
        <end position="20"/>
    </location>
</feature>
<dbReference type="PANTHER" id="PTHR33607">
    <property type="entry name" value="ENDONUCLEASE-1"/>
    <property type="match status" value="1"/>
</dbReference>
<keyword evidence="2" id="KW-0540">Nuclease</keyword>
<dbReference type="InterPro" id="IPR007346">
    <property type="entry name" value="Endonuclease-I"/>
</dbReference>
<dbReference type="AlphaFoldDB" id="A0A4R8IJJ2"/>
<evidence type="ECO:0000256" key="5">
    <source>
        <dbReference type="SAM" id="SignalP"/>
    </source>
</evidence>
<gene>
    <name evidence="7" type="ORF">B0I22_0939</name>
</gene>
<evidence type="ECO:0000256" key="2">
    <source>
        <dbReference type="ARBA" id="ARBA00022722"/>
    </source>
</evidence>
<dbReference type="GO" id="GO:0004518">
    <property type="term" value="F:nuclease activity"/>
    <property type="evidence" value="ECO:0007669"/>
    <property type="project" value="UniProtKB-KW"/>
</dbReference>
<keyword evidence="4" id="KW-0378">Hydrolase</keyword>
<proteinExistence type="inferred from homology"/>
<dbReference type="SUPFAM" id="SSF54060">
    <property type="entry name" value="His-Me finger endonucleases"/>
    <property type="match status" value="1"/>
</dbReference>
<comment type="caution">
    <text evidence="7">The sequence shown here is derived from an EMBL/GenBank/DDBJ whole genome shotgun (WGS) entry which is preliminary data.</text>
</comment>
<dbReference type="NCBIfam" id="TIGR04183">
    <property type="entry name" value="Por_Secre_tail"/>
    <property type="match status" value="1"/>
</dbReference>
<dbReference type="Pfam" id="PF18962">
    <property type="entry name" value="Por_Secre_tail"/>
    <property type="match status" value="1"/>
</dbReference>
<comment type="similarity">
    <text evidence="1">Belongs to the EndA/NucM nuclease family.</text>
</comment>
<dbReference type="InterPro" id="IPR044925">
    <property type="entry name" value="His-Me_finger_sf"/>
</dbReference>
<protein>
    <submittedName>
        <fullName evidence="7">Putative secreted protein (Por secretion system target)</fullName>
    </submittedName>
</protein>
<keyword evidence="8" id="KW-1185">Reference proteome</keyword>
<dbReference type="PANTHER" id="PTHR33607:SF2">
    <property type="entry name" value="ENDONUCLEASE-1"/>
    <property type="match status" value="1"/>
</dbReference>
<sequence length="336" mass="37133">MKIKLSFLAIITSIVIFAQTAPSYYNGIDFTKTGNALKTQLTTLITNTHTVKISYSQLRDELKISDKDPAVPNNILLVYGSQTSGIHQRSRAANPESGWNREHVFAQSLGTPALGQSGAGSDGHHLRPSDIQLNSNRGNLFFADGSGATAYATNGGWFPGDEWKGDIARIIMYTYVRYPTQCLPKNVTKGPFTYSADMADILLKWNAEDPVSAFEIQRNNHFFGVQKNRNPFIDNPYLATVIWGGPKAQNTWPNTILATGEVTNKIISVYPNPVRNNELFINGISNDAEVKIYNLTGQLVQTISNVKNNQKIILKNLPKGVYILKAGELNTKLIID</sequence>
<evidence type="ECO:0000313" key="7">
    <source>
        <dbReference type="EMBL" id="TDX86789.1"/>
    </source>
</evidence>
<name>A0A4R8IJJ2_9FLAO</name>
<accession>A0A4R8IJJ2</accession>
<evidence type="ECO:0000256" key="1">
    <source>
        <dbReference type="ARBA" id="ARBA00006429"/>
    </source>
</evidence>
<evidence type="ECO:0000256" key="4">
    <source>
        <dbReference type="ARBA" id="ARBA00022801"/>
    </source>
</evidence>
<keyword evidence="3 5" id="KW-0732">Signal</keyword>
<reference evidence="7 8" key="1">
    <citation type="submission" date="2019-03" db="EMBL/GenBank/DDBJ databases">
        <title>Genomic Encyclopedia of Type Strains, Phase III (KMG-III): the genomes of soil and plant-associated and newly described type strains.</title>
        <authorList>
            <person name="Whitman W."/>
        </authorList>
    </citation>
    <scope>NUCLEOTIDE SEQUENCE [LARGE SCALE GENOMIC DNA]</scope>
    <source>
        <strain evidence="7 8">CGMCC 1.12802</strain>
    </source>
</reference>
<evidence type="ECO:0000259" key="6">
    <source>
        <dbReference type="Pfam" id="PF18962"/>
    </source>
</evidence>
<organism evidence="7 8">
    <name type="scientific">Epilithonimonas xixisoli</name>
    <dbReference type="NCBI Taxonomy" id="1476462"/>
    <lineage>
        <taxon>Bacteria</taxon>
        <taxon>Pseudomonadati</taxon>
        <taxon>Bacteroidota</taxon>
        <taxon>Flavobacteriia</taxon>
        <taxon>Flavobacteriales</taxon>
        <taxon>Weeksellaceae</taxon>
        <taxon>Chryseobacterium group</taxon>
        <taxon>Epilithonimonas</taxon>
    </lineage>
</organism>
<dbReference type="RefSeq" id="WP_133943431.1">
    <property type="nucleotide sequence ID" value="NZ_SOEO01000001.1"/>
</dbReference>
<evidence type="ECO:0000256" key="3">
    <source>
        <dbReference type="ARBA" id="ARBA00022729"/>
    </source>
</evidence>
<dbReference type="InterPro" id="IPR026444">
    <property type="entry name" value="Secre_tail"/>
</dbReference>
<dbReference type="OrthoDB" id="5485925at2"/>
<dbReference type="Pfam" id="PF04231">
    <property type="entry name" value="Endonuclease_1"/>
    <property type="match status" value="1"/>
</dbReference>
<feature type="chain" id="PRO_5020928373" evidence="5">
    <location>
        <begin position="21"/>
        <end position="336"/>
    </location>
</feature>
<evidence type="ECO:0000313" key="8">
    <source>
        <dbReference type="Proteomes" id="UP000295313"/>
    </source>
</evidence>